<dbReference type="CDD" id="cd10028">
    <property type="entry name" value="UDG-F2_TDG_MUG"/>
    <property type="match status" value="1"/>
</dbReference>
<sequence>MGPPEGMNGPHGGPPGPPPQMGQQYHPGHQQHHYGGYMNDIPPQHQQHMGYDQRQYDQRQYDQRGPYEQQYHQYPQYPGHMGHMGHREGDPYSFVDEYSGPPPRPVDEILGGQPKRRGRKPKHIKLMENGSLSFSGDPLAIAAAQAAHEAKKRKWKQLGPDGKPIPHQVKPRKKVDRFDGIPEDEVSKRTLPDHLGPGLDIVIISKFPFQIGINPGLFAAYKGHHYAGPGNHFWKCLFLSGLIPEPLTSDDDFRLLEHGIGFTNIVSRTTRGSSDLTRKEIKEGGQILLTKLQQFQPRIAVFNGKGIYEIFSGKKEFTFGRQPERIEGTRTHVWVMPSSSARCAQLPRALDKVPFYTALRKFKDFLKGTIDELKEEEFTFQVKAKHYKHYKQNLENDPIKQELIKDEMLMIKQEMGTYEQQEGGCPQMNNDFSDVLGEKREPGYGGEPEMGLGGEKSMSLADKNIGLGGGEKNMGLCGEKPMGLMPERGLMQKEG</sequence>
<dbReference type="EMBL" id="CAXKWB010022944">
    <property type="protein sequence ID" value="CAL4124736.1"/>
    <property type="molecule type" value="Genomic_DNA"/>
</dbReference>
<evidence type="ECO:0000256" key="15">
    <source>
        <dbReference type="ARBA" id="ARBA00066769"/>
    </source>
</evidence>
<keyword evidence="5" id="KW-0832">Ubl conjugation</keyword>
<dbReference type="GO" id="GO:0006285">
    <property type="term" value="P:base-excision repair, AP site formation"/>
    <property type="evidence" value="ECO:0007669"/>
    <property type="project" value="InterPro"/>
</dbReference>
<evidence type="ECO:0000256" key="2">
    <source>
        <dbReference type="ARBA" id="ARBA00022499"/>
    </source>
</evidence>
<dbReference type="FunFam" id="3.40.470.10:FF:000002">
    <property type="entry name" value="G/T mismatch-specific thymine DNA glycosylase"/>
    <property type="match status" value="1"/>
</dbReference>
<comment type="caution">
    <text evidence="20">The sequence shown here is derived from an EMBL/GenBank/DDBJ whole genome shotgun (WGS) entry which is preliminary data.</text>
</comment>
<keyword evidence="6" id="KW-0156">Chromatin regulator</keyword>
<evidence type="ECO:0000313" key="21">
    <source>
        <dbReference type="Proteomes" id="UP001497623"/>
    </source>
</evidence>
<evidence type="ECO:0000256" key="18">
    <source>
        <dbReference type="SAM" id="MobiDB-lite"/>
    </source>
</evidence>
<protein>
    <recommendedName>
        <fullName evidence="16">G/T mismatch-specific thymine DNA glycosylase</fullName>
        <ecNumber evidence="15">3.2.2.29</ecNumber>
    </recommendedName>
    <alternativeName>
        <fullName evidence="17">Thymine-DNA glycosylase</fullName>
    </alternativeName>
</protein>
<dbReference type="AlphaFoldDB" id="A0AAV2RKV7"/>
<keyword evidence="11" id="KW-0539">Nucleus</keyword>
<keyword evidence="2" id="KW-1017">Isopeptide bond</keyword>
<dbReference type="GO" id="GO:0141016">
    <property type="term" value="F:G/T mismatch-specific thymine-DNA glycosylase activity"/>
    <property type="evidence" value="ECO:0007669"/>
    <property type="project" value="UniProtKB-EC"/>
</dbReference>
<evidence type="ECO:0000256" key="14">
    <source>
        <dbReference type="ARBA" id="ARBA00064519"/>
    </source>
</evidence>
<evidence type="ECO:0000256" key="17">
    <source>
        <dbReference type="ARBA" id="ARBA00083221"/>
    </source>
</evidence>
<keyword evidence="10" id="KW-0234">DNA repair</keyword>
<feature type="domain" description="Uracil-DNA glycosylase-like" evidence="19">
    <location>
        <begin position="211"/>
        <end position="345"/>
    </location>
</feature>
<dbReference type="Pfam" id="PF03167">
    <property type="entry name" value="UDG"/>
    <property type="match status" value="1"/>
</dbReference>
<comment type="subunit">
    <text evidence="14">Homodimer. Interacts with AICDA and GADD45A.</text>
</comment>
<feature type="region of interest" description="Disordered" evidence="18">
    <location>
        <begin position="470"/>
        <end position="495"/>
    </location>
</feature>
<dbReference type="GO" id="GO:0004844">
    <property type="term" value="F:uracil DNA N-glycosylase activity"/>
    <property type="evidence" value="ECO:0007669"/>
    <property type="project" value="TreeGrafter"/>
</dbReference>
<evidence type="ECO:0000256" key="6">
    <source>
        <dbReference type="ARBA" id="ARBA00022853"/>
    </source>
</evidence>
<feature type="compositionally biased region" description="Low complexity" evidence="18">
    <location>
        <begin position="21"/>
        <end position="38"/>
    </location>
</feature>
<feature type="region of interest" description="Disordered" evidence="18">
    <location>
        <begin position="154"/>
        <end position="174"/>
    </location>
</feature>
<evidence type="ECO:0000256" key="5">
    <source>
        <dbReference type="ARBA" id="ARBA00022843"/>
    </source>
</evidence>
<dbReference type="GO" id="GO:0003677">
    <property type="term" value="F:DNA binding"/>
    <property type="evidence" value="ECO:0007669"/>
    <property type="project" value="UniProtKB-ARBA"/>
</dbReference>
<evidence type="ECO:0000256" key="13">
    <source>
        <dbReference type="ARBA" id="ARBA00061261"/>
    </source>
</evidence>
<keyword evidence="8" id="KW-0010">Activator</keyword>
<accession>A0AAV2RKV7</accession>
<dbReference type="EC" id="3.2.2.29" evidence="15"/>
<comment type="similarity">
    <text evidence="13">Belongs to the uracil-DNA glycosylase (UDG) superfamily. TDG/mug family.</text>
</comment>
<evidence type="ECO:0000256" key="7">
    <source>
        <dbReference type="ARBA" id="ARBA00023015"/>
    </source>
</evidence>
<feature type="region of interest" description="Disordered" evidence="18">
    <location>
        <begin position="1"/>
        <end position="55"/>
    </location>
</feature>
<evidence type="ECO:0000256" key="1">
    <source>
        <dbReference type="ARBA" id="ARBA00004123"/>
    </source>
</evidence>
<keyword evidence="9" id="KW-0804">Transcription</keyword>
<evidence type="ECO:0000256" key="8">
    <source>
        <dbReference type="ARBA" id="ARBA00023159"/>
    </source>
</evidence>
<evidence type="ECO:0000256" key="9">
    <source>
        <dbReference type="ARBA" id="ARBA00023163"/>
    </source>
</evidence>
<evidence type="ECO:0000313" key="20">
    <source>
        <dbReference type="EMBL" id="CAL4124736.1"/>
    </source>
</evidence>
<keyword evidence="4" id="KW-0378">Hydrolase</keyword>
<evidence type="ECO:0000256" key="4">
    <source>
        <dbReference type="ARBA" id="ARBA00022801"/>
    </source>
</evidence>
<dbReference type="PANTHER" id="PTHR12159">
    <property type="entry name" value="G/T AND G/U MISMATCH-SPECIFIC DNA GLYCOSYLASE"/>
    <property type="match status" value="1"/>
</dbReference>
<dbReference type="InterPro" id="IPR036895">
    <property type="entry name" value="Uracil-DNA_glycosylase-like_sf"/>
</dbReference>
<dbReference type="GO" id="GO:0005654">
    <property type="term" value="C:nucleoplasm"/>
    <property type="evidence" value="ECO:0007669"/>
    <property type="project" value="UniProtKB-ARBA"/>
</dbReference>
<keyword evidence="7" id="KW-0805">Transcription regulation</keyword>
<keyword evidence="3" id="KW-0227">DNA damage</keyword>
<dbReference type="PANTHER" id="PTHR12159:SF9">
    <property type="entry name" value="G_T MISMATCH-SPECIFIC THYMINE DNA GLYCOSYLASE"/>
    <property type="match status" value="1"/>
</dbReference>
<dbReference type="GO" id="GO:0032183">
    <property type="term" value="F:SUMO binding"/>
    <property type="evidence" value="ECO:0007669"/>
    <property type="project" value="UniProtKB-ARBA"/>
</dbReference>
<dbReference type="GO" id="GO:0040029">
    <property type="term" value="P:epigenetic regulation of gene expression"/>
    <property type="evidence" value="ECO:0007669"/>
    <property type="project" value="UniProtKB-ARBA"/>
</dbReference>
<dbReference type="InterPro" id="IPR005122">
    <property type="entry name" value="Uracil-DNA_glycosylase-like"/>
</dbReference>
<dbReference type="Proteomes" id="UP001497623">
    <property type="component" value="Unassembled WGS sequence"/>
</dbReference>
<evidence type="ECO:0000256" key="10">
    <source>
        <dbReference type="ARBA" id="ARBA00023204"/>
    </source>
</evidence>
<evidence type="ECO:0000256" key="12">
    <source>
        <dbReference type="ARBA" id="ARBA00052915"/>
    </source>
</evidence>
<comment type="catalytic activity">
    <reaction evidence="12">
        <text>Hydrolyzes mismatched double-stranded DNA and polynucleotides, releasing free thymine.</text>
        <dbReference type="EC" id="3.2.2.29"/>
    </reaction>
</comment>
<evidence type="ECO:0000256" key="11">
    <source>
        <dbReference type="ARBA" id="ARBA00023242"/>
    </source>
</evidence>
<reference evidence="20 21" key="1">
    <citation type="submission" date="2024-05" db="EMBL/GenBank/DDBJ databases">
        <authorList>
            <person name="Wallberg A."/>
        </authorList>
    </citation>
    <scope>NUCLEOTIDE SEQUENCE [LARGE SCALE GENOMIC DNA]</scope>
</reference>
<gene>
    <name evidence="20" type="ORF">MNOR_LOCUS24739</name>
</gene>
<dbReference type="SUPFAM" id="SSF52141">
    <property type="entry name" value="Uracil-DNA glycosylase-like"/>
    <property type="match status" value="1"/>
</dbReference>
<dbReference type="Gene3D" id="3.40.470.10">
    <property type="entry name" value="Uracil-DNA glycosylase-like domain"/>
    <property type="match status" value="1"/>
</dbReference>
<feature type="compositionally biased region" description="Gly residues" evidence="18">
    <location>
        <begin position="443"/>
        <end position="454"/>
    </location>
</feature>
<dbReference type="InterPro" id="IPR015637">
    <property type="entry name" value="MUG/TDG"/>
</dbReference>
<organism evidence="20 21">
    <name type="scientific">Meganyctiphanes norvegica</name>
    <name type="common">Northern krill</name>
    <name type="synonym">Thysanopoda norvegica</name>
    <dbReference type="NCBI Taxonomy" id="48144"/>
    <lineage>
        <taxon>Eukaryota</taxon>
        <taxon>Metazoa</taxon>
        <taxon>Ecdysozoa</taxon>
        <taxon>Arthropoda</taxon>
        <taxon>Crustacea</taxon>
        <taxon>Multicrustacea</taxon>
        <taxon>Malacostraca</taxon>
        <taxon>Eumalacostraca</taxon>
        <taxon>Eucarida</taxon>
        <taxon>Euphausiacea</taxon>
        <taxon>Euphausiidae</taxon>
        <taxon>Meganyctiphanes</taxon>
    </lineage>
</organism>
<name>A0AAV2RKV7_MEGNR</name>
<feature type="region of interest" description="Disordered" evidence="18">
    <location>
        <begin position="438"/>
        <end position="457"/>
    </location>
</feature>
<evidence type="ECO:0000256" key="3">
    <source>
        <dbReference type="ARBA" id="ARBA00022763"/>
    </source>
</evidence>
<evidence type="ECO:0000259" key="19">
    <source>
        <dbReference type="Pfam" id="PF03167"/>
    </source>
</evidence>
<evidence type="ECO:0000256" key="16">
    <source>
        <dbReference type="ARBA" id="ARBA00071248"/>
    </source>
</evidence>
<keyword evidence="21" id="KW-1185">Reference proteome</keyword>
<proteinExistence type="inferred from homology"/>
<comment type="subcellular location">
    <subcellularLocation>
        <location evidence="1">Nucleus</location>
    </subcellularLocation>
</comment>